<evidence type="ECO:0000256" key="4">
    <source>
        <dbReference type="ARBA" id="ARBA00023125"/>
    </source>
</evidence>
<keyword evidence="5" id="KW-0804">Transcription</keyword>
<keyword evidence="4" id="KW-0238">DNA-binding</keyword>
<sequence>MKQQGFLDIINPVKDKMYRLALRLLVSKEAAEDATQDVILKLWNQKHKLKDYTNLEAFAMTVTKNYCLDELKAKKNNNLRIVHQNYENNSVSPQRGLELKDELNWINGIVSELPEQQKIVFQLRDIEQLEFEEIIEITNMKSTAVRVALSRARKKIRESLTKKHNYGIAKN</sequence>
<dbReference type="InterPro" id="IPR007627">
    <property type="entry name" value="RNA_pol_sigma70_r2"/>
</dbReference>
<dbReference type="OrthoDB" id="795989at2"/>
<feature type="domain" description="RNA polymerase sigma factor 70 region 4 type 2" evidence="7">
    <location>
        <begin position="108"/>
        <end position="156"/>
    </location>
</feature>
<keyword evidence="3" id="KW-0731">Sigma factor</keyword>
<gene>
    <name evidence="8" type="ORF">APR42_15125</name>
</gene>
<keyword evidence="2" id="KW-0805">Transcription regulation</keyword>
<name>A0A0Q9ZMR3_9FLAO</name>
<protein>
    <submittedName>
        <fullName evidence="8">RNA polymerase subunit sigma-70</fullName>
    </submittedName>
</protein>
<dbReference type="InterPro" id="IPR014284">
    <property type="entry name" value="RNA_pol_sigma-70_dom"/>
</dbReference>
<dbReference type="GO" id="GO:0016987">
    <property type="term" value="F:sigma factor activity"/>
    <property type="evidence" value="ECO:0007669"/>
    <property type="project" value="UniProtKB-KW"/>
</dbReference>
<proteinExistence type="inferred from homology"/>
<feature type="domain" description="RNA polymerase sigma-70 region 2" evidence="6">
    <location>
        <begin position="13"/>
        <end position="75"/>
    </location>
</feature>
<dbReference type="GO" id="GO:0003677">
    <property type="term" value="F:DNA binding"/>
    <property type="evidence" value="ECO:0007669"/>
    <property type="project" value="UniProtKB-KW"/>
</dbReference>
<dbReference type="InterPro" id="IPR013325">
    <property type="entry name" value="RNA_pol_sigma_r2"/>
</dbReference>
<evidence type="ECO:0000259" key="6">
    <source>
        <dbReference type="Pfam" id="PF04542"/>
    </source>
</evidence>
<evidence type="ECO:0000256" key="3">
    <source>
        <dbReference type="ARBA" id="ARBA00023082"/>
    </source>
</evidence>
<dbReference type="STRING" id="270918.APR42_15125"/>
<comment type="similarity">
    <text evidence="1">Belongs to the sigma-70 factor family. ECF subfamily.</text>
</comment>
<dbReference type="Pfam" id="PF04542">
    <property type="entry name" value="Sigma70_r2"/>
    <property type="match status" value="1"/>
</dbReference>
<dbReference type="Gene3D" id="1.10.10.10">
    <property type="entry name" value="Winged helix-like DNA-binding domain superfamily/Winged helix DNA-binding domain"/>
    <property type="match status" value="1"/>
</dbReference>
<dbReference type="PANTHER" id="PTHR43133">
    <property type="entry name" value="RNA POLYMERASE ECF-TYPE SIGMA FACTO"/>
    <property type="match status" value="1"/>
</dbReference>
<evidence type="ECO:0000256" key="5">
    <source>
        <dbReference type="ARBA" id="ARBA00023163"/>
    </source>
</evidence>
<dbReference type="GO" id="GO:0006352">
    <property type="term" value="P:DNA-templated transcription initiation"/>
    <property type="evidence" value="ECO:0007669"/>
    <property type="project" value="InterPro"/>
</dbReference>
<dbReference type="PANTHER" id="PTHR43133:SF8">
    <property type="entry name" value="RNA POLYMERASE SIGMA FACTOR HI_1459-RELATED"/>
    <property type="match status" value="1"/>
</dbReference>
<comment type="caution">
    <text evidence="8">The sequence shown here is derived from an EMBL/GenBank/DDBJ whole genome shotgun (WGS) entry which is preliminary data.</text>
</comment>
<dbReference type="AlphaFoldDB" id="A0A0Q9ZMR3"/>
<dbReference type="SUPFAM" id="SSF88659">
    <property type="entry name" value="Sigma3 and sigma4 domains of RNA polymerase sigma factors"/>
    <property type="match status" value="1"/>
</dbReference>
<dbReference type="NCBIfam" id="TIGR02937">
    <property type="entry name" value="sigma70-ECF"/>
    <property type="match status" value="1"/>
</dbReference>
<dbReference type="InterPro" id="IPR013324">
    <property type="entry name" value="RNA_pol_sigma_r3/r4-like"/>
</dbReference>
<dbReference type="InterPro" id="IPR039425">
    <property type="entry name" value="RNA_pol_sigma-70-like"/>
</dbReference>
<dbReference type="InterPro" id="IPR036388">
    <property type="entry name" value="WH-like_DNA-bd_sf"/>
</dbReference>
<evidence type="ECO:0000256" key="2">
    <source>
        <dbReference type="ARBA" id="ARBA00023015"/>
    </source>
</evidence>
<dbReference type="SUPFAM" id="SSF88946">
    <property type="entry name" value="Sigma2 domain of RNA polymerase sigma factors"/>
    <property type="match status" value="1"/>
</dbReference>
<dbReference type="RefSeq" id="WP_057481126.1">
    <property type="nucleotide sequence ID" value="NZ_BMWR01000009.1"/>
</dbReference>
<dbReference type="InterPro" id="IPR013249">
    <property type="entry name" value="RNA_pol_sigma70_r4_t2"/>
</dbReference>
<organism evidence="8 9">
    <name type="scientific">Salegentibacter mishustinae</name>
    <dbReference type="NCBI Taxonomy" id="270918"/>
    <lineage>
        <taxon>Bacteria</taxon>
        <taxon>Pseudomonadati</taxon>
        <taxon>Bacteroidota</taxon>
        <taxon>Flavobacteriia</taxon>
        <taxon>Flavobacteriales</taxon>
        <taxon>Flavobacteriaceae</taxon>
        <taxon>Salegentibacter</taxon>
    </lineage>
</organism>
<evidence type="ECO:0000256" key="1">
    <source>
        <dbReference type="ARBA" id="ARBA00010641"/>
    </source>
</evidence>
<evidence type="ECO:0000313" key="9">
    <source>
        <dbReference type="Proteomes" id="UP000051643"/>
    </source>
</evidence>
<dbReference type="EMBL" id="LKTP01000004">
    <property type="protein sequence ID" value="KRG29768.1"/>
    <property type="molecule type" value="Genomic_DNA"/>
</dbReference>
<accession>A0A0Q9ZMR3</accession>
<dbReference type="Gene3D" id="1.10.1740.10">
    <property type="match status" value="1"/>
</dbReference>
<dbReference type="Proteomes" id="UP000051643">
    <property type="component" value="Unassembled WGS sequence"/>
</dbReference>
<keyword evidence="9" id="KW-1185">Reference proteome</keyword>
<reference evidence="8" key="1">
    <citation type="submission" date="2015-10" db="EMBL/GenBank/DDBJ databases">
        <title>Draft genome sequence of Salegentibacter mishustinae KCTC 12263.</title>
        <authorList>
            <person name="Lin W."/>
            <person name="Zheng Q."/>
        </authorList>
    </citation>
    <scope>NUCLEOTIDE SEQUENCE [LARGE SCALE GENOMIC DNA]</scope>
    <source>
        <strain evidence="8">KCTC 12263</strain>
    </source>
</reference>
<evidence type="ECO:0000313" key="8">
    <source>
        <dbReference type="EMBL" id="KRG29768.1"/>
    </source>
</evidence>
<dbReference type="Pfam" id="PF08281">
    <property type="entry name" value="Sigma70_r4_2"/>
    <property type="match status" value="1"/>
</dbReference>
<evidence type="ECO:0000259" key="7">
    <source>
        <dbReference type="Pfam" id="PF08281"/>
    </source>
</evidence>